<dbReference type="AlphaFoldDB" id="M2Y1P0"/>
<reference evidence="2" key="1">
    <citation type="journal article" date="2012" name="PLoS Genet.">
        <title>The genomes of the fungal plant pathogens Cladosporium fulvum and Dothistroma septosporum reveal adaptation to different hosts and lifestyles but also signatures of common ancestry.</title>
        <authorList>
            <person name="de Wit P.J.G.M."/>
            <person name="van der Burgt A."/>
            <person name="Oekmen B."/>
            <person name="Stergiopoulos I."/>
            <person name="Abd-Elsalam K.A."/>
            <person name="Aerts A.L."/>
            <person name="Bahkali A.H."/>
            <person name="Beenen H.G."/>
            <person name="Chettri P."/>
            <person name="Cox M.P."/>
            <person name="Datema E."/>
            <person name="de Vries R.P."/>
            <person name="Dhillon B."/>
            <person name="Ganley A.R."/>
            <person name="Griffiths S.A."/>
            <person name="Guo Y."/>
            <person name="Hamelin R.C."/>
            <person name="Henrissat B."/>
            <person name="Kabir M.S."/>
            <person name="Jashni M.K."/>
            <person name="Kema G."/>
            <person name="Klaubauf S."/>
            <person name="Lapidus A."/>
            <person name="Levasseur A."/>
            <person name="Lindquist E."/>
            <person name="Mehrabi R."/>
            <person name="Ohm R.A."/>
            <person name="Owen T.J."/>
            <person name="Salamov A."/>
            <person name="Schwelm A."/>
            <person name="Schijlen E."/>
            <person name="Sun H."/>
            <person name="van den Burg H.A."/>
            <person name="van Ham R.C.H.J."/>
            <person name="Zhang S."/>
            <person name="Goodwin S.B."/>
            <person name="Grigoriev I.V."/>
            <person name="Collemare J."/>
            <person name="Bradshaw R.E."/>
        </authorList>
    </citation>
    <scope>NUCLEOTIDE SEQUENCE [LARGE SCALE GENOMIC DNA]</scope>
    <source>
        <strain evidence="2">NZE10 / CBS 128990</strain>
    </source>
</reference>
<reference evidence="1 2" key="2">
    <citation type="journal article" date="2012" name="PLoS Pathog.">
        <title>Diverse lifestyles and strategies of plant pathogenesis encoded in the genomes of eighteen Dothideomycetes fungi.</title>
        <authorList>
            <person name="Ohm R.A."/>
            <person name="Feau N."/>
            <person name="Henrissat B."/>
            <person name="Schoch C.L."/>
            <person name="Horwitz B.A."/>
            <person name="Barry K.W."/>
            <person name="Condon B.J."/>
            <person name="Copeland A.C."/>
            <person name="Dhillon B."/>
            <person name="Glaser F."/>
            <person name="Hesse C.N."/>
            <person name="Kosti I."/>
            <person name="LaButti K."/>
            <person name="Lindquist E.A."/>
            <person name="Lucas S."/>
            <person name="Salamov A.A."/>
            <person name="Bradshaw R.E."/>
            <person name="Ciuffetti L."/>
            <person name="Hamelin R.C."/>
            <person name="Kema G.H.J."/>
            <person name="Lawrence C."/>
            <person name="Scott J.A."/>
            <person name="Spatafora J.W."/>
            <person name="Turgeon B.G."/>
            <person name="de Wit P.J.G.M."/>
            <person name="Zhong S."/>
            <person name="Goodwin S.B."/>
            <person name="Grigoriev I.V."/>
        </authorList>
    </citation>
    <scope>NUCLEOTIDE SEQUENCE [LARGE SCALE GENOMIC DNA]</scope>
    <source>
        <strain evidence="2">NZE10 / CBS 128990</strain>
    </source>
</reference>
<organism evidence="1 2">
    <name type="scientific">Dothistroma septosporum (strain NZE10 / CBS 128990)</name>
    <name type="common">Red band needle blight fungus</name>
    <name type="synonym">Mycosphaerella pini</name>
    <dbReference type="NCBI Taxonomy" id="675120"/>
    <lineage>
        <taxon>Eukaryota</taxon>
        <taxon>Fungi</taxon>
        <taxon>Dikarya</taxon>
        <taxon>Ascomycota</taxon>
        <taxon>Pezizomycotina</taxon>
        <taxon>Dothideomycetes</taxon>
        <taxon>Dothideomycetidae</taxon>
        <taxon>Mycosphaerellales</taxon>
        <taxon>Mycosphaerellaceae</taxon>
        <taxon>Dothistroma</taxon>
    </lineage>
</organism>
<name>M2Y1P0_DOTSN</name>
<accession>M2Y1P0</accession>
<dbReference type="Proteomes" id="UP000016933">
    <property type="component" value="Unassembled WGS sequence"/>
</dbReference>
<gene>
    <name evidence="1" type="ORF">DOTSEDRAFT_28394</name>
</gene>
<evidence type="ECO:0000313" key="1">
    <source>
        <dbReference type="EMBL" id="EME39224.1"/>
    </source>
</evidence>
<dbReference type="OrthoDB" id="10647688at2759"/>
<dbReference type="HOGENOM" id="CLU_1161097_0_0_1"/>
<protein>
    <submittedName>
        <fullName evidence="1">Uncharacterized protein</fullName>
    </submittedName>
</protein>
<proteinExistence type="predicted"/>
<dbReference type="EMBL" id="KB446545">
    <property type="protein sequence ID" value="EME39224.1"/>
    <property type="molecule type" value="Genomic_DNA"/>
</dbReference>
<sequence>MDAANKSTWYLHVYQGQGGVIELPVMKQCSDGQARSIGAVGSAGCRTCVCIYVHLEKKHYFAAHMSASVNGKGDNAKETWCLSVEQGNQLEEHIRKTLNADEKLVSLVLLETYQMSKKKQQPAVRTKVGKGIQTAHGFGSDHAEGRPVTYFQYKWWGCGPPSPGDAGGQTPGETAKVVHGSPVELWPDVYGWESVKRVESTAGTEVNRTMSGEWCFVWCNGRGWISAAGETPADLDCLS</sequence>
<keyword evidence="2" id="KW-1185">Reference proteome</keyword>
<evidence type="ECO:0000313" key="2">
    <source>
        <dbReference type="Proteomes" id="UP000016933"/>
    </source>
</evidence>